<evidence type="ECO:0000256" key="4">
    <source>
        <dbReference type="ARBA" id="ARBA00022448"/>
    </source>
</evidence>
<dbReference type="AlphaFoldDB" id="A0A379SBU7"/>
<gene>
    <name evidence="11" type="primary">malG_1</name>
    <name evidence="11" type="ORF">NCTC7295_05180</name>
</gene>
<keyword evidence="6" id="KW-0762">Sugar transport</keyword>
<sequence>MAMVQPKSQKLRLFITHLGLLIFIAAIMFPLLMVIAISLREGNFATGSLIPDKISWEHWRLALGFSVEHADGRVTPPPFPVLLWLWNSVKIAGITAIRHCGALHHLRLRFRTDAFSR</sequence>
<protein>
    <submittedName>
        <fullName evidence="11">Maltose transport inner membrane protein</fullName>
    </submittedName>
</protein>
<dbReference type="PANTHER" id="PTHR32243">
    <property type="entry name" value="MALTOSE TRANSPORT SYSTEM PERMEASE-RELATED"/>
    <property type="match status" value="1"/>
</dbReference>
<dbReference type="SUPFAM" id="SSF161098">
    <property type="entry name" value="MetI-like"/>
    <property type="match status" value="1"/>
</dbReference>
<dbReference type="Gene3D" id="1.10.3720.10">
    <property type="entry name" value="MetI-like"/>
    <property type="match status" value="1"/>
</dbReference>
<dbReference type="GO" id="GO:0015423">
    <property type="term" value="F:ABC-type maltose transporter activity"/>
    <property type="evidence" value="ECO:0007669"/>
    <property type="project" value="TreeGrafter"/>
</dbReference>
<dbReference type="InterPro" id="IPR050901">
    <property type="entry name" value="BP-dep_ABC_trans_perm"/>
</dbReference>
<dbReference type="Proteomes" id="UP000254124">
    <property type="component" value="Unassembled WGS sequence"/>
</dbReference>
<evidence type="ECO:0000256" key="3">
    <source>
        <dbReference type="ARBA" id="ARBA00009047"/>
    </source>
</evidence>
<keyword evidence="8 10" id="KW-1133">Transmembrane helix</keyword>
<organism evidence="11 12">
    <name type="scientific">Salmonella enterica subsp. arizonae</name>
    <dbReference type="NCBI Taxonomy" id="59203"/>
    <lineage>
        <taxon>Bacteria</taxon>
        <taxon>Pseudomonadati</taxon>
        <taxon>Pseudomonadota</taxon>
        <taxon>Gammaproteobacteria</taxon>
        <taxon>Enterobacterales</taxon>
        <taxon>Enterobacteriaceae</taxon>
        <taxon>Salmonella</taxon>
    </lineage>
</organism>
<comment type="subcellular location">
    <subcellularLocation>
        <location evidence="2">Cell membrane</location>
        <topology evidence="2">Multi-pass membrane protein</topology>
    </subcellularLocation>
</comment>
<dbReference type="GO" id="GO:0042956">
    <property type="term" value="P:maltodextrin transmembrane transport"/>
    <property type="evidence" value="ECO:0007669"/>
    <property type="project" value="TreeGrafter"/>
</dbReference>
<comment type="function">
    <text evidence="1">Part of the ABC transporter complex MalEFGK involved in maltose/maltodextrin import. Probably responsible for the translocation of the substrate across the membrane.</text>
</comment>
<accession>A0A379SBU7</accession>
<keyword evidence="7 10" id="KW-0812">Transmembrane</keyword>
<keyword evidence="5" id="KW-1003">Cell membrane</keyword>
<evidence type="ECO:0000256" key="2">
    <source>
        <dbReference type="ARBA" id="ARBA00004651"/>
    </source>
</evidence>
<evidence type="ECO:0000256" key="8">
    <source>
        <dbReference type="ARBA" id="ARBA00022989"/>
    </source>
</evidence>
<name>A0A379SBU7_SALER</name>
<comment type="similarity">
    <text evidence="3">Belongs to the binding-protein-dependent transport system permease family. MalFG subfamily.</text>
</comment>
<evidence type="ECO:0000256" key="1">
    <source>
        <dbReference type="ARBA" id="ARBA00002264"/>
    </source>
</evidence>
<evidence type="ECO:0000256" key="7">
    <source>
        <dbReference type="ARBA" id="ARBA00022692"/>
    </source>
</evidence>
<evidence type="ECO:0000256" key="6">
    <source>
        <dbReference type="ARBA" id="ARBA00022597"/>
    </source>
</evidence>
<keyword evidence="4" id="KW-0813">Transport</keyword>
<dbReference type="InterPro" id="IPR035906">
    <property type="entry name" value="MetI-like_sf"/>
</dbReference>
<dbReference type="PANTHER" id="PTHR32243:SF50">
    <property type="entry name" value="MALTOSE_MALTODEXTRIN TRANSPORT SYSTEM PERMEASE PROTEIN MALG"/>
    <property type="match status" value="1"/>
</dbReference>
<feature type="transmembrane region" description="Helical" evidence="10">
    <location>
        <begin position="12"/>
        <end position="39"/>
    </location>
</feature>
<evidence type="ECO:0000256" key="9">
    <source>
        <dbReference type="ARBA" id="ARBA00023136"/>
    </source>
</evidence>
<evidence type="ECO:0000313" key="11">
    <source>
        <dbReference type="EMBL" id="SUG17425.1"/>
    </source>
</evidence>
<evidence type="ECO:0000313" key="12">
    <source>
        <dbReference type="Proteomes" id="UP000254124"/>
    </source>
</evidence>
<evidence type="ECO:0000256" key="5">
    <source>
        <dbReference type="ARBA" id="ARBA00022475"/>
    </source>
</evidence>
<evidence type="ECO:0000256" key="10">
    <source>
        <dbReference type="SAM" id="Phobius"/>
    </source>
</evidence>
<dbReference type="EMBL" id="UGWZ01000001">
    <property type="protein sequence ID" value="SUG17425.1"/>
    <property type="molecule type" value="Genomic_DNA"/>
</dbReference>
<dbReference type="GO" id="GO:0005886">
    <property type="term" value="C:plasma membrane"/>
    <property type="evidence" value="ECO:0007669"/>
    <property type="project" value="UniProtKB-SubCell"/>
</dbReference>
<proteinExistence type="inferred from homology"/>
<keyword evidence="9 10" id="KW-0472">Membrane</keyword>
<reference evidence="11 12" key="1">
    <citation type="submission" date="2018-06" db="EMBL/GenBank/DDBJ databases">
        <authorList>
            <consortium name="Pathogen Informatics"/>
            <person name="Doyle S."/>
        </authorList>
    </citation>
    <scope>NUCLEOTIDE SEQUENCE [LARGE SCALE GENOMIC DNA]</scope>
    <source>
        <strain evidence="11 12">NCTC7295</strain>
    </source>
</reference>